<reference evidence="14" key="1">
    <citation type="submission" date="2023-04" db="EMBL/GenBank/DDBJ databases">
        <title>Phytophthora lilii NBRC 32176.</title>
        <authorList>
            <person name="Ichikawa N."/>
            <person name="Sato H."/>
            <person name="Tonouchi N."/>
        </authorList>
    </citation>
    <scope>NUCLEOTIDE SEQUENCE</scope>
    <source>
        <strain evidence="14">NBRC 32176</strain>
    </source>
</reference>
<feature type="binding site" evidence="11">
    <location>
        <position position="317"/>
    </location>
    <ligand>
        <name>Zn(2+)</name>
        <dbReference type="ChEBI" id="CHEBI:29105"/>
        <note>catalytic</note>
    </ligand>
</feature>
<evidence type="ECO:0000256" key="10">
    <source>
        <dbReference type="PIRSR" id="PIRSR634015-2"/>
    </source>
</evidence>
<sequence length="672" mass="75729">MGPPAPRSQSFANVDDVLFRHLQWTLAIDFERQQLRGFAEYTFAYMGTSKFPELVLDTQGLTIEGVTVDGRAVEDYAISERHDVFGQALSVPILSLSTTVRVTYATSACCSGLQWLSPLLTAGKEHPFLFTQCQAIHARSVLPCPDTPAVKFTYSATVTVPQWCTVLMSAIAHGHVKNNDQEQTKKWSFRQDVPIPSYLLAIAAGVMESVELSPRSRVWAEPRVVTRAAHEFAQTEAFLKAAEEITGQEYLWKRYDLVCLPPSFPYGGMENPCLTFVTPTLLAGDRSLADVVAHEIAHSWTGNLVTNATWRDFWLNEGWTVWLERKIVAKIHNDPKTYDLKASLGLRGLVESVQAFGPSHPYTALVPESEGVDPDDVFTRVPYEKGFNFLHYLSTVVGSEEFDLFAQAYIQKFKFQTVTSEDFRAFFEKHFGALPEILSQIDWDGWYFSTGMPLIENKFDTTMISQVRALGEKMMTSTSDKEWAKVTDPRMLRMWPASLWILLLDTLLLLQTGSHARLSASHLDAINNFAHHHLSTTHNSELRFRWFTLSLRSGDLRVLDRTVDFLKEQGRMKFIRPLFRDLCATLGVVQGAAIFDGCKSRYHPIAAKMIQRDIESMQASNKHTRPMYSNDFNGVFAHWLGLPQEYSGYSPLVAVLLGGLTVATAVALSKRR</sequence>
<evidence type="ECO:0000256" key="12">
    <source>
        <dbReference type="SAM" id="Phobius"/>
    </source>
</evidence>
<dbReference type="OrthoDB" id="79562at2759"/>
<dbReference type="FunFam" id="1.10.390.10:FF:000003">
    <property type="entry name" value="Leukotriene A(4) hydrolase"/>
    <property type="match status" value="1"/>
</dbReference>
<evidence type="ECO:0000256" key="3">
    <source>
        <dbReference type="ARBA" id="ARBA00022490"/>
    </source>
</evidence>
<organism evidence="14 15">
    <name type="scientific">Phytophthora lilii</name>
    <dbReference type="NCBI Taxonomy" id="2077276"/>
    <lineage>
        <taxon>Eukaryota</taxon>
        <taxon>Sar</taxon>
        <taxon>Stramenopiles</taxon>
        <taxon>Oomycota</taxon>
        <taxon>Peronosporomycetes</taxon>
        <taxon>Peronosporales</taxon>
        <taxon>Peronosporaceae</taxon>
        <taxon>Phytophthora</taxon>
    </lineage>
</organism>
<dbReference type="InterPro" id="IPR027268">
    <property type="entry name" value="Peptidase_M4/M1_CTD_sf"/>
</dbReference>
<dbReference type="CDD" id="cd09599">
    <property type="entry name" value="M1_LTA4H"/>
    <property type="match status" value="1"/>
</dbReference>
<evidence type="ECO:0000256" key="4">
    <source>
        <dbReference type="ARBA" id="ARBA00022670"/>
    </source>
</evidence>
<dbReference type="PRINTS" id="PR00756">
    <property type="entry name" value="ALADIPTASE"/>
</dbReference>
<dbReference type="Pfam" id="PF17900">
    <property type="entry name" value="Peptidase_M1_N"/>
    <property type="match status" value="1"/>
</dbReference>
<accession>A0A9W6WHT2</accession>
<keyword evidence="12" id="KW-1133">Transmembrane helix</keyword>
<dbReference type="SMART" id="SM01263">
    <property type="entry name" value="Leuk-A4-hydro_C"/>
    <property type="match status" value="1"/>
</dbReference>
<evidence type="ECO:0000256" key="9">
    <source>
        <dbReference type="PIRSR" id="PIRSR634015-1"/>
    </source>
</evidence>
<dbReference type="InterPro" id="IPR016024">
    <property type="entry name" value="ARM-type_fold"/>
</dbReference>
<dbReference type="SUPFAM" id="SSF63737">
    <property type="entry name" value="Leukotriene A4 hydrolase N-terminal domain"/>
    <property type="match status" value="1"/>
</dbReference>
<evidence type="ECO:0000256" key="1">
    <source>
        <dbReference type="ARBA" id="ARBA00004496"/>
    </source>
</evidence>
<comment type="cofactor">
    <cofactor evidence="11">
        <name>Zn(2+)</name>
        <dbReference type="ChEBI" id="CHEBI:29105"/>
    </cofactor>
    <text evidence="11">Binds 1 zinc ion per subunit.</text>
</comment>
<keyword evidence="6" id="KW-0378">Hydrolase</keyword>
<evidence type="ECO:0000256" key="8">
    <source>
        <dbReference type="ARBA" id="ARBA00023049"/>
    </source>
</evidence>
<dbReference type="FunFam" id="3.30.2010.30:FF:000001">
    <property type="entry name" value="Leukotriene A(4) hydrolase"/>
    <property type="match status" value="1"/>
</dbReference>
<dbReference type="Gene3D" id="2.60.40.1730">
    <property type="entry name" value="tricorn interacting facor f3 domain"/>
    <property type="match status" value="1"/>
</dbReference>
<evidence type="ECO:0000256" key="11">
    <source>
        <dbReference type="PIRSR" id="PIRSR634015-3"/>
    </source>
</evidence>
<dbReference type="Gene3D" id="1.10.390.10">
    <property type="entry name" value="Neutral Protease Domain 2"/>
    <property type="match status" value="1"/>
</dbReference>
<feature type="transmembrane region" description="Helical" evidence="12">
    <location>
        <begin position="648"/>
        <end position="668"/>
    </location>
</feature>
<dbReference type="Gene3D" id="3.30.2010.30">
    <property type="match status" value="1"/>
</dbReference>
<keyword evidence="3" id="KW-0963">Cytoplasm</keyword>
<keyword evidence="12" id="KW-0812">Transmembrane</keyword>
<keyword evidence="4" id="KW-0645">Protease</keyword>
<evidence type="ECO:0000259" key="13">
    <source>
        <dbReference type="SMART" id="SM01263"/>
    </source>
</evidence>
<dbReference type="InterPro" id="IPR015211">
    <property type="entry name" value="Peptidase_M1_C"/>
</dbReference>
<evidence type="ECO:0000313" key="14">
    <source>
        <dbReference type="EMBL" id="GMF13511.1"/>
    </source>
</evidence>
<protein>
    <submittedName>
        <fullName evidence="14">Unnamed protein product</fullName>
    </submittedName>
</protein>
<comment type="similarity">
    <text evidence="2">Belongs to the peptidase M1 family.</text>
</comment>
<dbReference type="InterPro" id="IPR049980">
    <property type="entry name" value="LTA4H_cat"/>
</dbReference>
<dbReference type="InterPro" id="IPR034015">
    <property type="entry name" value="M1_LTA4H"/>
</dbReference>
<evidence type="ECO:0000256" key="5">
    <source>
        <dbReference type="ARBA" id="ARBA00022723"/>
    </source>
</evidence>
<feature type="binding site" evidence="11">
    <location>
        <position position="298"/>
    </location>
    <ligand>
        <name>Zn(2+)</name>
        <dbReference type="ChEBI" id="CHEBI:29105"/>
        <note>catalytic</note>
    </ligand>
</feature>
<dbReference type="Gene3D" id="1.25.40.320">
    <property type="entry name" value="Peptidase M1, leukotriene A4 hydrolase/aminopeptidase C-terminal domain"/>
    <property type="match status" value="1"/>
</dbReference>
<feature type="binding site" evidence="10">
    <location>
        <begin position="132"/>
        <end position="134"/>
    </location>
    <ligand>
        <name>a peptide</name>
        <dbReference type="ChEBI" id="CHEBI:60466"/>
    </ligand>
</feature>
<dbReference type="InterPro" id="IPR038502">
    <property type="entry name" value="M1_LTA-4_hydro/amino_C_sf"/>
</dbReference>
<dbReference type="GO" id="GO:0008237">
    <property type="term" value="F:metallopeptidase activity"/>
    <property type="evidence" value="ECO:0007669"/>
    <property type="project" value="UniProtKB-KW"/>
</dbReference>
<dbReference type="Proteomes" id="UP001165083">
    <property type="component" value="Unassembled WGS sequence"/>
</dbReference>
<evidence type="ECO:0000256" key="2">
    <source>
        <dbReference type="ARBA" id="ARBA00010136"/>
    </source>
</evidence>
<dbReference type="InterPro" id="IPR045357">
    <property type="entry name" value="Aminopeptidase_N-like_N"/>
</dbReference>
<feature type="active site" description="Proton donor" evidence="9">
    <location>
        <position position="383"/>
    </location>
</feature>
<dbReference type="Pfam" id="PF09127">
    <property type="entry name" value="Leuk-A4-hydro_C"/>
    <property type="match status" value="1"/>
</dbReference>
<dbReference type="InterPro" id="IPR042097">
    <property type="entry name" value="Aminopeptidase_N-like_N_sf"/>
</dbReference>
<keyword evidence="7 11" id="KW-0862">Zinc</keyword>
<comment type="caution">
    <text evidence="14">The sequence shown here is derived from an EMBL/GenBank/DDBJ whole genome shotgun (WGS) entry which is preliminary data.</text>
</comment>
<dbReference type="PANTHER" id="PTHR45726:SF3">
    <property type="entry name" value="LEUKOTRIENE A-4 HYDROLASE"/>
    <property type="match status" value="1"/>
</dbReference>
<gene>
    <name evidence="14" type="ORF">Plil01_000397800</name>
</gene>
<feature type="binding site" evidence="11">
    <location>
        <position position="294"/>
    </location>
    <ligand>
        <name>Zn(2+)</name>
        <dbReference type="ChEBI" id="CHEBI:29105"/>
        <note>catalytic</note>
    </ligand>
</feature>
<name>A0A9W6WHT2_9STRA</name>
<keyword evidence="8" id="KW-0482">Metalloprotease</keyword>
<dbReference type="GO" id="GO:0005829">
    <property type="term" value="C:cytosol"/>
    <property type="evidence" value="ECO:0007669"/>
    <property type="project" value="TreeGrafter"/>
</dbReference>
<dbReference type="PANTHER" id="PTHR45726">
    <property type="entry name" value="LEUKOTRIENE A-4 HYDROLASE"/>
    <property type="match status" value="1"/>
</dbReference>
<keyword evidence="5 11" id="KW-0479">Metal-binding</keyword>
<dbReference type="EMBL" id="BSXW01000159">
    <property type="protein sequence ID" value="GMF13511.1"/>
    <property type="molecule type" value="Genomic_DNA"/>
</dbReference>
<evidence type="ECO:0000313" key="15">
    <source>
        <dbReference type="Proteomes" id="UP001165083"/>
    </source>
</evidence>
<keyword evidence="15" id="KW-1185">Reference proteome</keyword>
<dbReference type="SUPFAM" id="SSF48371">
    <property type="entry name" value="ARM repeat"/>
    <property type="match status" value="1"/>
</dbReference>
<feature type="binding site" evidence="10">
    <location>
        <begin position="571"/>
        <end position="573"/>
    </location>
    <ligand>
        <name>a peptide</name>
        <dbReference type="ChEBI" id="CHEBI:60466"/>
    </ligand>
</feature>
<keyword evidence="12" id="KW-0472">Membrane</keyword>
<dbReference type="SUPFAM" id="SSF55486">
    <property type="entry name" value="Metalloproteases ('zincins'), catalytic domain"/>
    <property type="match status" value="1"/>
</dbReference>
<dbReference type="InterPro" id="IPR014782">
    <property type="entry name" value="Peptidase_M1_dom"/>
</dbReference>
<feature type="active site" description="Proton acceptor" evidence="9">
    <location>
        <position position="295"/>
    </location>
</feature>
<evidence type="ECO:0000256" key="7">
    <source>
        <dbReference type="ARBA" id="ARBA00022833"/>
    </source>
</evidence>
<evidence type="ECO:0000256" key="6">
    <source>
        <dbReference type="ARBA" id="ARBA00022801"/>
    </source>
</evidence>
<dbReference type="GO" id="GO:0008270">
    <property type="term" value="F:zinc ion binding"/>
    <property type="evidence" value="ECO:0007669"/>
    <property type="project" value="InterPro"/>
</dbReference>
<dbReference type="InterPro" id="IPR001930">
    <property type="entry name" value="Peptidase_M1"/>
</dbReference>
<feature type="binding site" evidence="10">
    <location>
        <begin position="265"/>
        <end position="270"/>
    </location>
    <ligand>
        <name>a peptide</name>
        <dbReference type="ChEBI" id="CHEBI:60466"/>
    </ligand>
</feature>
<dbReference type="Pfam" id="PF01433">
    <property type="entry name" value="Peptidase_M1"/>
    <property type="match status" value="1"/>
</dbReference>
<dbReference type="GO" id="GO:0006508">
    <property type="term" value="P:proteolysis"/>
    <property type="evidence" value="ECO:0007669"/>
    <property type="project" value="UniProtKB-KW"/>
</dbReference>
<dbReference type="AlphaFoldDB" id="A0A9W6WHT2"/>
<comment type="subcellular location">
    <subcellularLocation>
        <location evidence="1">Cytoplasm</location>
    </subcellularLocation>
</comment>
<proteinExistence type="inferred from homology"/>
<feature type="domain" description="Peptidase M1 leukotriene A4 hydrolase/aminopeptidase C-terminal" evidence="13">
    <location>
        <begin position="462"/>
        <end position="614"/>
    </location>
</feature>